<dbReference type="EMBL" id="BPPX01000077">
    <property type="protein sequence ID" value="GJC91159.1"/>
    <property type="molecule type" value="Genomic_DNA"/>
</dbReference>
<evidence type="ECO:0000313" key="2">
    <source>
        <dbReference type="Proteomes" id="UP001055172"/>
    </source>
</evidence>
<comment type="caution">
    <text evidence="1">The sequence shown here is derived from an EMBL/GenBank/DDBJ whole genome shotgun (WGS) entry which is preliminary data.</text>
</comment>
<gene>
    <name evidence="1" type="ORF">ColLi_13997</name>
</gene>
<sequence length="234" mass="25965">MHLPRGGEHFMPLLVCVGAGGDEETRLYLDDYLGIDSHTYYWDHLQSSLTNFVNHIDSIIAQAASHKTAIIRSFNALEKLAAQPRYNVDCFSLRAGLPPHSAHVVASSLSNEDTLRGKAFQSGVKKTARIWDFSIPSLLFFVAYDRSKQGERFFFDLLVFAAGCSDHLNGSHGLRFLGERADKRKADTVNGTFSHQGVRGSQPGLARFDFKTASDRLATLVKEHDDVTAPTQHT</sequence>
<organism evidence="1 2">
    <name type="scientific">Colletotrichum liriopes</name>
    <dbReference type="NCBI Taxonomy" id="708192"/>
    <lineage>
        <taxon>Eukaryota</taxon>
        <taxon>Fungi</taxon>
        <taxon>Dikarya</taxon>
        <taxon>Ascomycota</taxon>
        <taxon>Pezizomycotina</taxon>
        <taxon>Sordariomycetes</taxon>
        <taxon>Hypocreomycetidae</taxon>
        <taxon>Glomerellales</taxon>
        <taxon>Glomerellaceae</taxon>
        <taxon>Colletotrichum</taxon>
        <taxon>Colletotrichum spaethianum species complex</taxon>
    </lineage>
</organism>
<keyword evidence="2" id="KW-1185">Reference proteome</keyword>
<evidence type="ECO:0000313" key="1">
    <source>
        <dbReference type="EMBL" id="GJC91159.1"/>
    </source>
</evidence>
<dbReference type="Proteomes" id="UP001055172">
    <property type="component" value="Unassembled WGS sequence"/>
</dbReference>
<accession>A0AA37H274</accession>
<proteinExistence type="predicted"/>
<dbReference type="AlphaFoldDB" id="A0AA37H274"/>
<reference evidence="1 2" key="1">
    <citation type="submission" date="2021-07" db="EMBL/GenBank/DDBJ databases">
        <title>Genome data of Colletotrichum spaethianum.</title>
        <authorList>
            <person name="Utami Y.D."/>
            <person name="Hiruma K."/>
        </authorList>
    </citation>
    <scope>NUCLEOTIDE SEQUENCE [LARGE SCALE GENOMIC DNA]</scope>
    <source>
        <strain evidence="1 2">MAFF 242679</strain>
    </source>
</reference>
<protein>
    <submittedName>
        <fullName evidence="1">Uncharacterized protein</fullName>
    </submittedName>
</protein>
<name>A0AA37H274_9PEZI</name>